<dbReference type="AlphaFoldDB" id="A0A2T7NK51"/>
<name>A0A2T7NK51_POMCA</name>
<dbReference type="EMBL" id="PZQS01000011">
    <property type="protein sequence ID" value="PVD21543.1"/>
    <property type="molecule type" value="Genomic_DNA"/>
</dbReference>
<dbReference type="OrthoDB" id="6154955at2759"/>
<keyword evidence="2" id="KW-0964">Secreted</keyword>
<dbReference type="Proteomes" id="UP000245119">
    <property type="component" value="Linkage Group LG11"/>
</dbReference>
<comment type="subcellular location">
    <subcellularLocation>
        <location evidence="1">Secreted</location>
    </subcellularLocation>
</comment>
<dbReference type="PRINTS" id="PR00007">
    <property type="entry name" value="COMPLEMNTC1Q"/>
</dbReference>
<sequence>MVIIALAVLVTLTFTVQTDSKQQSDSNQSTLWTLEDSLSDIETQSKNFEKSFHMDTKSGSAEWNSTMPTEDHYFHDQETETKAVDSENGTTGCLLSTSQDALTTNGSKAATECSDDAFLALKKKVDALEQMIGRLTREAHFMATFSGEFFVISDGKLVFDVVLDNTGNAYNDSEGTFVAPFPGLYVFTVQILAPGEQDLGLQLLVSGTMVTRSRVVTRNDASLVLVYMVHLEAGEDVYVYNHADCSFYGSLSSFFSGWLVKSD</sequence>
<dbReference type="InterPro" id="IPR050822">
    <property type="entry name" value="Cerebellin_Synaptic_Org"/>
</dbReference>
<evidence type="ECO:0000313" key="7">
    <source>
        <dbReference type="Proteomes" id="UP000245119"/>
    </source>
</evidence>
<dbReference type="PANTHER" id="PTHR22923">
    <property type="entry name" value="CEREBELLIN-RELATED"/>
    <property type="match status" value="1"/>
</dbReference>
<dbReference type="Gene3D" id="2.60.120.40">
    <property type="match status" value="1"/>
</dbReference>
<accession>A0A2T7NK51</accession>
<reference evidence="6 7" key="1">
    <citation type="submission" date="2018-04" db="EMBL/GenBank/DDBJ databases">
        <title>The genome of golden apple snail Pomacea canaliculata provides insight into stress tolerance and invasive adaptation.</title>
        <authorList>
            <person name="Liu C."/>
            <person name="Liu B."/>
            <person name="Ren Y."/>
            <person name="Zhang Y."/>
            <person name="Wang H."/>
            <person name="Li S."/>
            <person name="Jiang F."/>
            <person name="Yin L."/>
            <person name="Zhang G."/>
            <person name="Qian W."/>
            <person name="Fan W."/>
        </authorList>
    </citation>
    <scope>NUCLEOTIDE SEQUENCE [LARGE SCALE GENOMIC DNA]</scope>
    <source>
        <strain evidence="6">SZHN2017</strain>
        <tissue evidence="6">Muscle</tissue>
    </source>
</reference>
<dbReference type="SUPFAM" id="SSF49842">
    <property type="entry name" value="TNF-like"/>
    <property type="match status" value="1"/>
</dbReference>
<comment type="caution">
    <text evidence="6">The sequence shown here is derived from an EMBL/GenBank/DDBJ whole genome shotgun (WGS) entry which is preliminary data.</text>
</comment>
<organism evidence="6 7">
    <name type="scientific">Pomacea canaliculata</name>
    <name type="common">Golden apple snail</name>
    <dbReference type="NCBI Taxonomy" id="400727"/>
    <lineage>
        <taxon>Eukaryota</taxon>
        <taxon>Metazoa</taxon>
        <taxon>Spiralia</taxon>
        <taxon>Lophotrochozoa</taxon>
        <taxon>Mollusca</taxon>
        <taxon>Gastropoda</taxon>
        <taxon>Caenogastropoda</taxon>
        <taxon>Architaenioglossa</taxon>
        <taxon>Ampullarioidea</taxon>
        <taxon>Ampullariidae</taxon>
        <taxon>Pomacea</taxon>
    </lineage>
</organism>
<dbReference type="PROSITE" id="PS50871">
    <property type="entry name" value="C1Q"/>
    <property type="match status" value="1"/>
</dbReference>
<evidence type="ECO:0000256" key="2">
    <source>
        <dbReference type="ARBA" id="ARBA00022525"/>
    </source>
</evidence>
<evidence type="ECO:0000259" key="5">
    <source>
        <dbReference type="PROSITE" id="PS50871"/>
    </source>
</evidence>
<dbReference type="Pfam" id="PF00386">
    <property type="entry name" value="C1q"/>
    <property type="match status" value="1"/>
</dbReference>
<feature type="chain" id="PRO_5015631400" description="C1q domain-containing protein" evidence="4">
    <location>
        <begin position="19"/>
        <end position="263"/>
    </location>
</feature>
<evidence type="ECO:0000256" key="3">
    <source>
        <dbReference type="ARBA" id="ARBA00022729"/>
    </source>
</evidence>
<feature type="domain" description="C1q" evidence="5">
    <location>
        <begin position="134"/>
        <end position="263"/>
    </location>
</feature>
<evidence type="ECO:0000313" key="6">
    <source>
        <dbReference type="EMBL" id="PVD21543.1"/>
    </source>
</evidence>
<feature type="signal peptide" evidence="4">
    <location>
        <begin position="1"/>
        <end position="18"/>
    </location>
</feature>
<dbReference type="PANTHER" id="PTHR22923:SF116">
    <property type="entry name" value="C1Q DOMAIN-CONTAINING PROTEIN"/>
    <property type="match status" value="1"/>
</dbReference>
<protein>
    <recommendedName>
        <fullName evidence="5">C1q domain-containing protein</fullName>
    </recommendedName>
</protein>
<gene>
    <name evidence="6" type="ORF">C0Q70_17341</name>
</gene>
<dbReference type="GO" id="GO:0005576">
    <property type="term" value="C:extracellular region"/>
    <property type="evidence" value="ECO:0007669"/>
    <property type="project" value="UniProtKB-SubCell"/>
</dbReference>
<evidence type="ECO:0000256" key="1">
    <source>
        <dbReference type="ARBA" id="ARBA00004613"/>
    </source>
</evidence>
<keyword evidence="3 4" id="KW-0732">Signal</keyword>
<dbReference type="InterPro" id="IPR008983">
    <property type="entry name" value="Tumour_necrosis_fac-like_dom"/>
</dbReference>
<dbReference type="SMART" id="SM00110">
    <property type="entry name" value="C1Q"/>
    <property type="match status" value="1"/>
</dbReference>
<proteinExistence type="predicted"/>
<evidence type="ECO:0000256" key="4">
    <source>
        <dbReference type="SAM" id="SignalP"/>
    </source>
</evidence>
<dbReference type="InterPro" id="IPR001073">
    <property type="entry name" value="C1q_dom"/>
</dbReference>
<keyword evidence="7" id="KW-1185">Reference proteome</keyword>